<evidence type="ECO:0000313" key="3">
    <source>
        <dbReference type="EMBL" id="ATG97287.1"/>
    </source>
</evidence>
<dbReference type="RefSeq" id="WP_096862575.1">
    <property type="nucleotide sequence ID" value="NZ_CP023668.1"/>
</dbReference>
<evidence type="ECO:0000256" key="2">
    <source>
        <dbReference type="SAM" id="Phobius"/>
    </source>
</evidence>
<reference evidence="3 4" key="1">
    <citation type="submission" date="2017-09" db="EMBL/GenBank/DDBJ databases">
        <title>SPAdes assembly of the Mesoplasma lactucae genome.</title>
        <authorList>
            <person name="Knight T.F."/>
            <person name="Rubinstein R."/>
            <person name="Citino T."/>
        </authorList>
    </citation>
    <scope>NUCLEOTIDE SEQUENCE [LARGE SCALE GENOMIC DNA]</scope>
    <source>
        <strain evidence="3 4">831-C4</strain>
    </source>
</reference>
<organism evidence="3 4">
    <name type="scientific">Mesoplasma lactucae ATCC 49193</name>
    <dbReference type="NCBI Taxonomy" id="81460"/>
    <lineage>
        <taxon>Bacteria</taxon>
        <taxon>Bacillati</taxon>
        <taxon>Mycoplasmatota</taxon>
        <taxon>Mollicutes</taxon>
        <taxon>Entomoplasmatales</taxon>
        <taxon>Entomoplasmataceae</taxon>
        <taxon>Mesoplasma</taxon>
    </lineage>
</organism>
<keyword evidence="1" id="KW-0175">Coiled coil</keyword>
<evidence type="ECO:0000313" key="4">
    <source>
        <dbReference type="Proteomes" id="UP000232227"/>
    </source>
</evidence>
<dbReference type="Proteomes" id="UP000232227">
    <property type="component" value="Chromosome"/>
</dbReference>
<keyword evidence="4" id="KW-1185">Reference proteome</keyword>
<keyword evidence="2" id="KW-0472">Membrane</keyword>
<dbReference type="AlphaFoldDB" id="A0A291IRH1"/>
<evidence type="ECO:0000256" key="1">
    <source>
        <dbReference type="SAM" id="Coils"/>
    </source>
</evidence>
<dbReference type="KEGG" id="mlac:CP520_00745"/>
<protein>
    <submittedName>
        <fullName evidence="3">Uncharacterized protein</fullName>
    </submittedName>
</protein>
<name>A0A291IRH1_9MOLU</name>
<accession>A0A291IRH1</accession>
<sequence length="225" mass="26085">MSDKQSRTSRNAVLYKQLDDHQSKMSNEWTDAANNLQQKLLSLSNSFFNIVYQNIDVDMHQDDLYNIQSTSYDEKLTSIRNDLQNIMMELNDITDNQISGDLLKENSYALKPNEYSIAIETRLNEIERDLESITSLRQAKKEFVNAFEQTSGEIKNKVILNDKILKNNELSFRVKVEEQKKENKNNITRIKKNLNSYKTKWIWYVVVVGLCVIGAILAIVIPSVI</sequence>
<proteinExistence type="predicted"/>
<keyword evidence="2" id="KW-1133">Transmembrane helix</keyword>
<feature type="transmembrane region" description="Helical" evidence="2">
    <location>
        <begin position="201"/>
        <end position="221"/>
    </location>
</feature>
<feature type="coiled-coil region" evidence="1">
    <location>
        <begin position="173"/>
        <end position="200"/>
    </location>
</feature>
<gene>
    <name evidence="3" type="ORF">CP520_00745</name>
</gene>
<keyword evidence="2" id="KW-0812">Transmembrane</keyword>
<dbReference type="EMBL" id="CP023668">
    <property type="protein sequence ID" value="ATG97287.1"/>
    <property type="molecule type" value="Genomic_DNA"/>
</dbReference>